<evidence type="ECO:0000256" key="3">
    <source>
        <dbReference type="ARBA" id="ARBA00022729"/>
    </source>
</evidence>
<protein>
    <submittedName>
        <fullName evidence="4">Parallel beta-helix repeat protein</fullName>
    </submittedName>
</protein>
<dbReference type="PANTHER" id="PTHR40088:SF2">
    <property type="entry name" value="SECRETED SUGAR HYDROLASE"/>
    <property type="match status" value="1"/>
</dbReference>
<dbReference type="EMBL" id="JAVLVU010000001">
    <property type="protein sequence ID" value="MDT3402188.1"/>
    <property type="molecule type" value="Genomic_DNA"/>
</dbReference>
<dbReference type="Gene3D" id="2.160.20.10">
    <property type="entry name" value="Single-stranded right-handed beta-helix, Pectin lyase-like"/>
    <property type="match status" value="1"/>
</dbReference>
<proteinExistence type="predicted"/>
<evidence type="ECO:0000256" key="1">
    <source>
        <dbReference type="ARBA" id="ARBA00004613"/>
    </source>
</evidence>
<evidence type="ECO:0000313" key="4">
    <source>
        <dbReference type="EMBL" id="MDT3402188.1"/>
    </source>
</evidence>
<organism evidence="4 5">
    <name type="scientific">Mucilaginibacter terrae</name>
    <dbReference type="NCBI Taxonomy" id="1955052"/>
    <lineage>
        <taxon>Bacteria</taxon>
        <taxon>Pseudomonadati</taxon>
        <taxon>Bacteroidota</taxon>
        <taxon>Sphingobacteriia</taxon>
        <taxon>Sphingobacteriales</taxon>
        <taxon>Sphingobacteriaceae</taxon>
        <taxon>Mucilaginibacter</taxon>
    </lineage>
</organism>
<comment type="subcellular location">
    <subcellularLocation>
        <location evidence="1">Secreted</location>
    </subcellularLocation>
</comment>
<reference evidence="5" key="1">
    <citation type="submission" date="2023-07" db="EMBL/GenBank/DDBJ databases">
        <title>Functional and genomic diversity of the sorghum phyllosphere microbiome.</title>
        <authorList>
            <person name="Shade A."/>
        </authorList>
    </citation>
    <scope>NUCLEOTIDE SEQUENCE [LARGE SCALE GENOMIC DNA]</scope>
    <source>
        <strain evidence="5">SORGH_AS_0422</strain>
    </source>
</reference>
<accession>A0ABU3GQY1</accession>
<evidence type="ECO:0000256" key="2">
    <source>
        <dbReference type="ARBA" id="ARBA00022525"/>
    </source>
</evidence>
<dbReference type="Proteomes" id="UP001258315">
    <property type="component" value="Unassembled WGS sequence"/>
</dbReference>
<keyword evidence="5" id="KW-1185">Reference proteome</keyword>
<name>A0ABU3GQY1_9SPHI</name>
<dbReference type="InterPro" id="IPR011050">
    <property type="entry name" value="Pectin_lyase_fold/virulence"/>
</dbReference>
<keyword evidence="2" id="KW-0964">Secreted</keyword>
<dbReference type="SMART" id="SM00710">
    <property type="entry name" value="PbH1"/>
    <property type="match status" value="6"/>
</dbReference>
<gene>
    <name evidence="4" type="ORF">QE417_001260</name>
</gene>
<comment type="caution">
    <text evidence="4">The sequence shown here is derived from an EMBL/GenBank/DDBJ whole genome shotgun (WGS) entry which is preliminary data.</text>
</comment>
<evidence type="ECO:0000313" key="5">
    <source>
        <dbReference type="Proteomes" id="UP001258315"/>
    </source>
</evidence>
<dbReference type="InterPro" id="IPR012334">
    <property type="entry name" value="Pectin_lyas_fold"/>
</dbReference>
<dbReference type="SUPFAM" id="SSF51126">
    <property type="entry name" value="Pectin lyase-like"/>
    <property type="match status" value="1"/>
</dbReference>
<keyword evidence="3" id="KW-0732">Signal</keyword>
<sequence length="471" mass="52157">MSTMVPHIYLNTFFLNNNSLKGLVCKNSWLKFAGSFLILSMIPALLFGKNYYVNAKTGNDKNNGFSVNQPKKTIQAAANLTSPGDTVFVMKGTYKNDCSTCNVLNIPKSGKSAKYIVYTNYRDHKPQIEFDGWAGISVNNGISYIKINGFEVHGNNANITLAQALKQPQSCINKKGNFEPKYNGNGIVVESNKKKRSHHIIISNNKVHDCGGGGIGASQCDYITIEDNVVYSNSLYSLFGTSGIALYQFWNYDKAKGYHNVIRRNKCYNNRSLVPWIKMCKIYDGNGIIVDDFKNKQNGSKLGEYKGRTLIENNICWYNGGTGIHTFQSSHVDIINNTAYCNSRSPEFNPGQILAGVSDDVKIVNNVLVADLSSVINSNYQNTNLTYENNLHYNITYPLSAIVNLSSATCIDGSNPNFKNAENSLNADFSIGINSPCANHGNNQIYSKTDFTNRSRKVFGPPCIGAYELSF</sequence>
<dbReference type="InterPro" id="IPR006626">
    <property type="entry name" value="PbH1"/>
</dbReference>
<dbReference type="InterPro" id="IPR052052">
    <property type="entry name" value="Polysaccharide_Lyase_9"/>
</dbReference>
<dbReference type="PANTHER" id="PTHR40088">
    <property type="entry name" value="PECTATE LYASE (EUROFUNG)"/>
    <property type="match status" value="1"/>
</dbReference>